<sequence length="162" mass="17517">MSEAHPTTWTQDGSALPPRPVADAMLRGLRMRCPACGGGSIFRAYLKVNDACPTCGEALHHHRADDAPPYFTIVIVGHIVVPLVLTVERMFAPAIWLQASVWTLITVALCMMLLPPIKGALVGLQWANYMHGFDPRSGGREDWDGMSRDTLSSPAPAPAAKS</sequence>
<evidence type="ECO:0000313" key="3">
    <source>
        <dbReference type="EMBL" id="MCT8973180.1"/>
    </source>
</evidence>
<gene>
    <name evidence="3" type="ORF">MUB46_15055</name>
</gene>
<protein>
    <submittedName>
        <fullName evidence="3">DUF983 domain-containing protein</fullName>
    </submittedName>
</protein>
<dbReference type="AlphaFoldDB" id="A0AAW5R1I2"/>
<keyword evidence="2" id="KW-0472">Membrane</keyword>
<organism evidence="3 4">
    <name type="scientific">Microbaculum marinisediminis</name>
    <dbReference type="NCBI Taxonomy" id="2931392"/>
    <lineage>
        <taxon>Bacteria</taxon>
        <taxon>Pseudomonadati</taxon>
        <taxon>Pseudomonadota</taxon>
        <taxon>Alphaproteobacteria</taxon>
        <taxon>Hyphomicrobiales</taxon>
        <taxon>Tepidamorphaceae</taxon>
        <taxon>Microbaculum</taxon>
    </lineage>
</organism>
<evidence type="ECO:0000313" key="4">
    <source>
        <dbReference type="Proteomes" id="UP001320898"/>
    </source>
</evidence>
<reference evidence="3 4" key="1">
    <citation type="submission" date="2022-04" db="EMBL/GenBank/DDBJ databases">
        <authorList>
            <person name="Ye Y.-Q."/>
            <person name="Du Z.-J."/>
        </authorList>
    </citation>
    <scope>NUCLEOTIDE SEQUENCE [LARGE SCALE GENOMIC DNA]</scope>
    <source>
        <strain evidence="3 4">A6E488</strain>
    </source>
</reference>
<dbReference type="InterPro" id="IPR009325">
    <property type="entry name" value="DUF983"/>
</dbReference>
<evidence type="ECO:0000256" key="2">
    <source>
        <dbReference type="SAM" id="Phobius"/>
    </source>
</evidence>
<feature type="transmembrane region" description="Helical" evidence="2">
    <location>
        <begin position="69"/>
        <end position="87"/>
    </location>
</feature>
<keyword evidence="4" id="KW-1185">Reference proteome</keyword>
<dbReference type="EMBL" id="JALIDZ010000006">
    <property type="protein sequence ID" value="MCT8973180.1"/>
    <property type="molecule type" value="Genomic_DNA"/>
</dbReference>
<dbReference type="Pfam" id="PF06170">
    <property type="entry name" value="DUF983"/>
    <property type="match status" value="1"/>
</dbReference>
<feature type="region of interest" description="Disordered" evidence="1">
    <location>
        <begin position="140"/>
        <end position="162"/>
    </location>
</feature>
<dbReference type="Proteomes" id="UP001320898">
    <property type="component" value="Unassembled WGS sequence"/>
</dbReference>
<name>A0AAW5R1I2_9HYPH</name>
<comment type="caution">
    <text evidence="3">The sequence shown here is derived from an EMBL/GenBank/DDBJ whole genome shotgun (WGS) entry which is preliminary data.</text>
</comment>
<keyword evidence="2" id="KW-1133">Transmembrane helix</keyword>
<evidence type="ECO:0000256" key="1">
    <source>
        <dbReference type="SAM" id="MobiDB-lite"/>
    </source>
</evidence>
<accession>A0AAW5R1I2</accession>
<feature type="transmembrane region" description="Helical" evidence="2">
    <location>
        <begin position="94"/>
        <end position="114"/>
    </location>
</feature>
<keyword evidence="2" id="KW-0812">Transmembrane</keyword>
<dbReference type="RefSeq" id="WP_261616759.1">
    <property type="nucleotide sequence ID" value="NZ_JALIDZ010000006.1"/>
</dbReference>
<proteinExistence type="predicted"/>